<evidence type="ECO:0000256" key="8">
    <source>
        <dbReference type="ARBA" id="ARBA00023065"/>
    </source>
</evidence>
<evidence type="ECO:0000256" key="7">
    <source>
        <dbReference type="ARBA" id="ARBA00023004"/>
    </source>
</evidence>
<keyword evidence="6" id="KW-0732">Signal</keyword>
<keyword evidence="8" id="KW-0406">Ion transport</keyword>
<sequence length="215" mass="23731">MRRTASRTGDPTRGLQKEIGFKYQLPNTESLITASLFDIRQEDGVVFQTVDPADFGGLYQVQVPYDLRSRGVELEGQFNFGSGLRMTAAYSYLDMEIERGASGTEGKQLSATPEHTASVWGFYEPSAGAFEGWGFGAGLRYVGESWGDDTNSFRNDDQLFADLSLSYDFGQLGLDGLGLRLNVKNVFDNTDQTCSAGYCYRTEGRTATASIAYRF</sequence>
<keyword evidence="7" id="KW-0408">Iron</keyword>
<dbReference type="InterPro" id="IPR036942">
    <property type="entry name" value="Beta-barrel_TonB_sf"/>
</dbReference>
<dbReference type="PANTHER" id="PTHR32552">
    <property type="entry name" value="FERRICHROME IRON RECEPTOR-RELATED"/>
    <property type="match status" value="1"/>
</dbReference>
<dbReference type="GO" id="GO:0015344">
    <property type="term" value="F:siderophore uptake transmembrane transporter activity"/>
    <property type="evidence" value="ECO:0007669"/>
    <property type="project" value="TreeGrafter"/>
</dbReference>
<protein>
    <submittedName>
        <fullName evidence="15">TonB-dependent receptor</fullName>
    </submittedName>
</protein>
<evidence type="ECO:0000313" key="15">
    <source>
        <dbReference type="EMBL" id="MEN9063576.1"/>
    </source>
</evidence>
<dbReference type="Pfam" id="PF00593">
    <property type="entry name" value="TonB_dep_Rec_b-barrel"/>
    <property type="match status" value="1"/>
</dbReference>
<dbReference type="Gene3D" id="2.40.170.20">
    <property type="entry name" value="TonB-dependent receptor, beta-barrel domain"/>
    <property type="match status" value="1"/>
</dbReference>
<evidence type="ECO:0000259" key="14">
    <source>
        <dbReference type="Pfam" id="PF00593"/>
    </source>
</evidence>
<feature type="short sequence motif" description="TonB C-terminal box" evidence="13">
    <location>
        <begin position="198"/>
        <end position="215"/>
    </location>
</feature>
<dbReference type="InterPro" id="IPR010917">
    <property type="entry name" value="TonB_rcpt_CS"/>
</dbReference>
<keyword evidence="3 12" id="KW-1134">Transmembrane beta strand</keyword>
<evidence type="ECO:0000256" key="11">
    <source>
        <dbReference type="ARBA" id="ARBA00023237"/>
    </source>
</evidence>
<keyword evidence="10 12" id="KW-0472">Membrane</keyword>
<feature type="domain" description="TonB-dependent receptor-like beta-barrel" evidence="14">
    <location>
        <begin position="10"/>
        <end position="186"/>
    </location>
</feature>
<dbReference type="PROSITE" id="PS01156">
    <property type="entry name" value="TONB_DEPENDENT_REC_2"/>
    <property type="match status" value="1"/>
</dbReference>
<comment type="similarity">
    <text evidence="12">Belongs to the TonB-dependent receptor family.</text>
</comment>
<dbReference type="RefSeq" id="WP_347168672.1">
    <property type="nucleotide sequence ID" value="NZ_JBDNCH010000005.1"/>
</dbReference>
<evidence type="ECO:0000256" key="9">
    <source>
        <dbReference type="ARBA" id="ARBA00023077"/>
    </source>
</evidence>
<evidence type="ECO:0000256" key="4">
    <source>
        <dbReference type="ARBA" id="ARBA00022496"/>
    </source>
</evidence>
<dbReference type="AlphaFoldDB" id="A0AAW9SS54"/>
<evidence type="ECO:0000256" key="13">
    <source>
        <dbReference type="PROSITE-ProRule" id="PRU10144"/>
    </source>
</evidence>
<evidence type="ECO:0000256" key="1">
    <source>
        <dbReference type="ARBA" id="ARBA00004571"/>
    </source>
</evidence>
<dbReference type="InterPro" id="IPR000531">
    <property type="entry name" value="Beta-barrel_TonB"/>
</dbReference>
<evidence type="ECO:0000256" key="6">
    <source>
        <dbReference type="ARBA" id="ARBA00022729"/>
    </source>
</evidence>
<dbReference type="GO" id="GO:0009279">
    <property type="term" value="C:cell outer membrane"/>
    <property type="evidence" value="ECO:0007669"/>
    <property type="project" value="UniProtKB-SubCell"/>
</dbReference>
<keyword evidence="11 12" id="KW-0998">Cell outer membrane</keyword>
<evidence type="ECO:0000313" key="16">
    <source>
        <dbReference type="Proteomes" id="UP001428774"/>
    </source>
</evidence>
<dbReference type="SUPFAM" id="SSF56935">
    <property type="entry name" value="Porins"/>
    <property type="match status" value="1"/>
</dbReference>
<dbReference type="InterPro" id="IPR039426">
    <property type="entry name" value="TonB-dep_rcpt-like"/>
</dbReference>
<evidence type="ECO:0000256" key="10">
    <source>
        <dbReference type="ARBA" id="ARBA00023136"/>
    </source>
</evidence>
<name>A0AAW9SS54_9RHOB</name>
<gene>
    <name evidence="15" type="ORF">ABFB10_23785</name>
</gene>
<dbReference type="PROSITE" id="PS52016">
    <property type="entry name" value="TONB_DEPENDENT_REC_3"/>
    <property type="match status" value="1"/>
</dbReference>
<comment type="subcellular location">
    <subcellularLocation>
        <location evidence="1 12">Cell outer membrane</location>
        <topology evidence="1 12">Multi-pass membrane protein</topology>
    </subcellularLocation>
</comment>
<comment type="caution">
    <text evidence="15">The sequence shown here is derived from an EMBL/GenBank/DDBJ whole genome shotgun (WGS) entry which is preliminary data.</text>
</comment>
<dbReference type="EMBL" id="JBDNCH010000005">
    <property type="protein sequence ID" value="MEN9063576.1"/>
    <property type="molecule type" value="Genomic_DNA"/>
</dbReference>
<evidence type="ECO:0000256" key="2">
    <source>
        <dbReference type="ARBA" id="ARBA00022448"/>
    </source>
</evidence>
<organism evidence="15 16">
    <name type="scientific">Ponticoccus litoralis</name>
    <dbReference type="NCBI Taxonomy" id="422297"/>
    <lineage>
        <taxon>Bacteria</taxon>
        <taxon>Pseudomonadati</taxon>
        <taxon>Pseudomonadota</taxon>
        <taxon>Alphaproteobacteria</taxon>
        <taxon>Rhodobacterales</taxon>
        <taxon>Roseobacteraceae</taxon>
        <taxon>Ponticoccus</taxon>
    </lineage>
</organism>
<keyword evidence="15" id="KW-0675">Receptor</keyword>
<dbReference type="PANTHER" id="PTHR32552:SF68">
    <property type="entry name" value="FERRICHROME OUTER MEMBRANE TRANSPORTER_PHAGE RECEPTOR"/>
    <property type="match status" value="1"/>
</dbReference>
<proteinExistence type="inferred from homology"/>
<evidence type="ECO:0000256" key="12">
    <source>
        <dbReference type="PROSITE-ProRule" id="PRU01360"/>
    </source>
</evidence>
<evidence type="ECO:0000256" key="5">
    <source>
        <dbReference type="ARBA" id="ARBA00022692"/>
    </source>
</evidence>
<keyword evidence="5 12" id="KW-0812">Transmembrane</keyword>
<keyword evidence="16" id="KW-1185">Reference proteome</keyword>
<keyword evidence="4" id="KW-0410">Iron transport</keyword>
<reference evidence="15 16" key="1">
    <citation type="submission" date="2024-05" db="EMBL/GenBank/DDBJ databases">
        <title>Genome sequence of Ponticoccus litoralis KCCM 90028.</title>
        <authorList>
            <person name="Kim J.M."/>
            <person name="Lee J.K."/>
            <person name="Choi B.J."/>
            <person name="Bayburt H."/>
            <person name="Baek J.H."/>
            <person name="Jeon C.O."/>
        </authorList>
    </citation>
    <scope>NUCLEOTIDE SEQUENCE [LARGE SCALE GENOMIC DNA]</scope>
    <source>
        <strain evidence="15 16">KCCM 90028</strain>
    </source>
</reference>
<evidence type="ECO:0000256" key="3">
    <source>
        <dbReference type="ARBA" id="ARBA00022452"/>
    </source>
</evidence>
<keyword evidence="9" id="KW-0798">TonB box</keyword>
<dbReference type="Proteomes" id="UP001428774">
    <property type="component" value="Unassembled WGS sequence"/>
</dbReference>
<accession>A0AAW9SS54</accession>
<keyword evidence="2 12" id="KW-0813">Transport</keyword>